<accession>A0A2A6CPN2</accession>
<feature type="region of interest" description="Disordered" evidence="1">
    <location>
        <begin position="1"/>
        <end position="27"/>
    </location>
</feature>
<evidence type="ECO:0000313" key="2">
    <source>
        <dbReference type="EnsemblMetazoa" id="PPA45754.1"/>
    </source>
</evidence>
<name>A0A2A6CPN2_PRIPA</name>
<accession>A0A8R1Z4C2</accession>
<evidence type="ECO:0000313" key="3">
    <source>
        <dbReference type="Proteomes" id="UP000005239"/>
    </source>
</evidence>
<dbReference type="EnsemblMetazoa" id="PPA45754.1">
    <property type="protein sequence ID" value="PPA45754.1"/>
    <property type="gene ID" value="WBGene00284123"/>
</dbReference>
<proteinExistence type="predicted"/>
<feature type="compositionally biased region" description="Acidic residues" evidence="1">
    <location>
        <begin position="1"/>
        <end position="17"/>
    </location>
</feature>
<sequence>MDDTEDAVDAVVVDDDRDEKKKHDEHSQRMLRPVLADLLNIKWNIGSPLNSASLNSHLLRFGSLDGTGSGHEIDCLSGPRSDLEMLEGRGETEEELNARHA</sequence>
<dbReference type="Proteomes" id="UP000005239">
    <property type="component" value="Unassembled WGS sequence"/>
</dbReference>
<feature type="compositionally biased region" description="Basic and acidic residues" evidence="1">
    <location>
        <begin position="18"/>
        <end position="27"/>
    </location>
</feature>
<organism evidence="2 3">
    <name type="scientific">Pristionchus pacificus</name>
    <name type="common">Parasitic nematode worm</name>
    <dbReference type="NCBI Taxonomy" id="54126"/>
    <lineage>
        <taxon>Eukaryota</taxon>
        <taxon>Metazoa</taxon>
        <taxon>Ecdysozoa</taxon>
        <taxon>Nematoda</taxon>
        <taxon>Chromadorea</taxon>
        <taxon>Rhabditida</taxon>
        <taxon>Rhabditina</taxon>
        <taxon>Diplogasteromorpha</taxon>
        <taxon>Diplogasteroidea</taxon>
        <taxon>Neodiplogasteridae</taxon>
        <taxon>Pristionchus</taxon>
    </lineage>
</organism>
<gene>
    <name evidence="2" type="primary">WBGene00284123</name>
</gene>
<dbReference type="AlphaFoldDB" id="A0A2A6CPN2"/>
<reference evidence="2" key="2">
    <citation type="submission" date="2022-06" db="UniProtKB">
        <authorList>
            <consortium name="EnsemblMetazoa"/>
        </authorList>
    </citation>
    <scope>IDENTIFICATION</scope>
    <source>
        <strain evidence="2">PS312</strain>
    </source>
</reference>
<evidence type="ECO:0000256" key="1">
    <source>
        <dbReference type="SAM" id="MobiDB-lite"/>
    </source>
</evidence>
<reference evidence="3" key="1">
    <citation type="journal article" date="2008" name="Nat. Genet.">
        <title>The Pristionchus pacificus genome provides a unique perspective on nematode lifestyle and parasitism.</title>
        <authorList>
            <person name="Dieterich C."/>
            <person name="Clifton S.W."/>
            <person name="Schuster L.N."/>
            <person name="Chinwalla A."/>
            <person name="Delehaunty K."/>
            <person name="Dinkelacker I."/>
            <person name="Fulton L."/>
            <person name="Fulton R."/>
            <person name="Godfrey J."/>
            <person name="Minx P."/>
            <person name="Mitreva M."/>
            <person name="Roeseler W."/>
            <person name="Tian H."/>
            <person name="Witte H."/>
            <person name="Yang S.P."/>
            <person name="Wilson R.K."/>
            <person name="Sommer R.J."/>
        </authorList>
    </citation>
    <scope>NUCLEOTIDE SEQUENCE [LARGE SCALE GENOMIC DNA]</scope>
    <source>
        <strain evidence="3">PS312</strain>
    </source>
</reference>
<protein>
    <submittedName>
        <fullName evidence="2">Uncharacterized protein</fullName>
    </submittedName>
</protein>
<keyword evidence="3" id="KW-1185">Reference proteome</keyword>